<keyword evidence="2" id="KW-1185">Reference proteome</keyword>
<evidence type="ECO:0000313" key="1">
    <source>
        <dbReference type="EMBL" id="ACV63262.1"/>
    </source>
</evidence>
<name>C8W0K7_DESAS</name>
<protein>
    <submittedName>
        <fullName evidence="1">Uncharacterized protein</fullName>
    </submittedName>
</protein>
<proteinExistence type="predicted"/>
<organism evidence="1 2">
    <name type="scientific">Desulfofarcimen acetoxidans (strain ATCC 49208 / DSM 771 / KCTC 5769 / VKM B-1644 / 5575)</name>
    <name type="common">Desulfotomaculum acetoxidans</name>
    <dbReference type="NCBI Taxonomy" id="485916"/>
    <lineage>
        <taxon>Bacteria</taxon>
        <taxon>Bacillati</taxon>
        <taxon>Bacillota</taxon>
        <taxon>Clostridia</taxon>
        <taxon>Eubacteriales</taxon>
        <taxon>Peptococcaceae</taxon>
        <taxon>Desulfofarcimen</taxon>
    </lineage>
</organism>
<dbReference type="KEGG" id="dae:Dtox_2453"/>
<dbReference type="STRING" id="485916.Dtox_2453"/>
<sequence>MTEEITNSFLTKVDLQAEINRLQHGNIRRSIQEWSLIIGTHFGHLFNAVRRNDHAEIEKEILHITAPLLEMYQENVNAS</sequence>
<gene>
    <name evidence="1" type="ordered locus">Dtox_2453</name>
</gene>
<dbReference type="AlphaFoldDB" id="C8W0K7"/>
<dbReference type="EMBL" id="CP001720">
    <property type="protein sequence ID" value="ACV63262.1"/>
    <property type="molecule type" value="Genomic_DNA"/>
</dbReference>
<dbReference type="RefSeq" id="WP_015757963.1">
    <property type="nucleotide sequence ID" value="NC_013216.1"/>
</dbReference>
<dbReference type="OrthoDB" id="1787036at2"/>
<dbReference type="HOGENOM" id="CLU_2600310_0_0_9"/>
<accession>C8W0K7</accession>
<evidence type="ECO:0000313" key="2">
    <source>
        <dbReference type="Proteomes" id="UP000002217"/>
    </source>
</evidence>
<dbReference type="Proteomes" id="UP000002217">
    <property type="component" value="Chromosome"/>
</dbReference>
<dbReference type="eggNOG" id="ENOG502ZJHK">
    <property type="taxonomic scope" value="Bacteria"/>
</dbReference>
<reference evidence="1 2" key="1">
    <citation type="journal article" date="2009" name="Stand. Genomic Sci.">
        <title>Complete genome sequence of Desulfotomaculum acetoxidans type strain (5575).</title>
        <authorList>
            <person name="Spring S."/>
            <person name="Lapidus A."/>
            <person name="Schroder M."/>
            <person name="Gleim D."/>
            <person name="Sims D."/>
            <person name="Meincke L."/>
            <person name="Glavina Del Rio T."/>
            <person name="Tice H."/>
            <person name="Copeland A."/>
            <person name="Cheng J.F."/>
            <person name="Lucas S."/>
            <person name="Chen F."/>
            <person name="Nolan M."/>
            <person name="Bruce D."/>
            <person name="Goodwin L."/>
            <person name="Pitluck S."/>
            <person name="Ivanova N."/>
            <person name="Mavromatis K."/>
            <person name="Mikhailova N."/>
            <person name="Pati A."/>
            <person name="Chen A."/>
            <person name="Palaniappan K."/>
            <person name="Land M."/>
            <person name="Hauser L."/>
            <person name="Chang Y.J."/>
            <person name="Jeffries C.D."/>
            <person name="Chain P."/>
            <person name="Saunders E."/>
            <person name="Brettin T."/>
            <person name="Detter J.C."/>
            <person name="Goker M."/>
            <person name="Bristow J."/>
            <person name="Eisen J.A."/>
            <person name="Markowitz V."/>
            <person name="Hugenholtz P."/>
            <person name="Kyrpides N.C."/>
            <person name="Klenk H.P."/>
            <person name="Han C."/>
        </authorList>
    </citation>
    <scope>NUCLEOTIDE SEQUENCE [LARGE SCALE GENOMIC DNA]</scope>
    <source>
        <strain evidence="2">ATCC 49208 / DSM 771 / VKM B-1644</strain>
    </source>
</reference>